<evidence type="ECO:0000313" key="1">
    <source>
        <dbReference type="EMBL" id="KAH0772684.1"/>
    </source>
</evidence>
<keyword evidence="2" id="KW-1185">Reference proteome</keyword>
<name>A0ABQ7VW11_SOLTU</name>
<sequence>MPETSSIPEAMTHTATNKVTIYELSYLYSKERLRNTLHVTNFIEWEKGMYYSWHIRRFKNLFYC</sequence>
<comment type="caution">
    <text evidence="1">The sequence shown here is derived from an EMBL/GenBank/DDBJ whole genome shotgun (WGS) entry which is preliminary data.</text>
</comment>
<protein>
    <submittedName>
        <fullName evidence="1">Uncharacterized protein</fullName>
    </submittedName>
</protein>
<accession>A0ABQ7VW11</accession>
<gene>
    <name evidence="1" type="ORF">KY290_009821</name>
</gene>
<dbReference type="Proteomes" id="UP000826656">
    <property type="component" value="Unassembled WGS sequence"/>
</dbReference>
<organism evidence="1 2">
    <name type="scientific">Solanum tuberosum</name>
    <name type="common">Potato</name>
    <dbReference type="NCBI Taxonomy" id="4113"/>
    <lineage>
        <taxon>Eukaryota</taxon>
        <taxon>Viridiplantae</taxon>
        <taxon>Streptophyta</taxon>
        <taxon>Embryophyta</taxon>
        <taxon>Tracheophyta</taxon>
        <taxon>Spermatophyta</taxon>
        <taxon>Magnoliopsida</taxon>
        <taxon>eudicotyledons</taxon>
        <taxon>Gunneridae</taxon>
        <taxon>Pentapetalae</taxon>
        <taxon>asterids</taxon>
        <taxon>lamiids</taxon>
        <taxon>Solanales</taxon>
        <taxon>Solanaceae</taxon>
        <taxon>Solanoideae</taxon>
        <taxon>Solaneae</taxon>
        <taxon>Solanum</taxon>
    </lineage>
</organism>
<dbReference type="EMBL" id="JAIVGD010000005">
    <property type="protein sequence ID" value="KAH0772684.1"/>
    <property type="molecule type" value="Genomic_DNA"/>
</dbReference>
<evidence type="ECO:0000313" key="2">
    <source>
        <dbReference type="Proteomes" id="UP000826656"/>
    </source>
</evidence>
<proteinExistence type="predicted"/>
<reference evidence="1 2" key="1">
    <citation type="journal article" date="2021" name="bioRxiv">
        <title>Chromosome-scale and haplotype-resolved genome assembly of a tetraploid potato cultivar.</title>
        <authorList>
            <person name="Sun H."/>
            <person name="Jiao W.-B."/>
            <person name="Krause K."/>
            <person name="Campoy J.A."/>
            <person name="Goel M."/>
            <person name="Folz-Donahue K."/>
            <person name="Kukat C."/>
            <person name="Huettel B."/>
            <person name="Schneeberger K."/>
        </authorList>
    </citation>
    <scope>NUCLEOTIDE SEQUENCE [LARGE SCALE GENOMIC DNA]</scope>
    <source>
        <strain evidence="1">SolTubOtavaFocal</strain>
        <tissue evidence="1">Leaves</tissue>
    </source>
</reference>